<feature type="domain" description="AAA+ ATPase" evidence="1">
    <location>
        <begin position="15"/>
        <end position="177"/>
    </location>
</feature>
<dbReference type="EMBL" id="CP054836">
    <property type="protein sequence ID" value="QKV20594.1"/>
    <property type="molecule type" value="Genomic_DNA"/>
</dbReference>
<dbReference type="SUPFAM" id="SSF52540">
    <property type="entry name" value="P-loop containing nucleoside triphosphate hydrolases"/>
    <property type="match status" value="1"/>
</dbReference>
<dbReference type="Gene3D" id="3.40.50.300">
    <property type="entry name" value="P-loop containing nucleotide triphosphate hydrolases"/>
    <property type="match status" value="1"/>
</dbReference>
<organism evidence="2 3">
    <name type="scientific">Oricola thermophila</name>
    <dbReference type="NCBI Taxonomy" id="2742145"/>
    <lineage>
        <taxon>Bacteria</taxon>
        <taxon>Pseudomonadati</taxon>
        <taxon>Pseudomonadota</taxon>
        <taxon>Alphaproteobacteria</taxon>
        <taxon>Hyphomicrobiales</taxon>
        <taxon>Ahrensiaceae</taxon>
        <taxon>Oricola</taxon>
    </lineage>
</organism>
<protein>
    <submittedName>
        <fullName evidence="2">Nucleoside triphosphate hydrolase</fullName>
    </submittedName>
</protein>
<dbReference type="NCBIfam" id="NF006746">
    <property type="entry name" value="PRK09270.1-5"/>
    <property type="match status" value="1"/>
</dbReference>
<dbReference type="InterPro" id="IPR006083">
    <property type="entry name" value="PRK/URK"/>
</dbReference>
<evidence type="ECO:0000259" key="1">
    <source>
        <dbReference type="SMART" id="SM00382"/>
    </source>
</evidence>
<dbReference type="SMART" id="SM00382">
    <property type="entry name" value="AAA"/>
    <property type="match status" value="1"/>
</dbReference>
<evidence type="ECO:0000313" key="3">
    <source>
        <dbReference type="Proteomes" id="UP000509367"/>
    </source>
</evidence>
<dbReference type="GO" id="GO:0016787">
    <property type="term" value="F:hydrolase activity"/>
    <property type="evidence" value="ECO:0007669"/>
    <property type="project" value="UniProtKB-KW"/>
</dbReference>
<dbReference type="KEGG" id="orm:HTY61_08605"/>
<accession>A0A6N1VIK8</accession>
<keyword evidence="2" id="KW-0378">Hydrolase</keyword>
<evidence type="ECO:0000313" key="2">
    <source>
        <dbReference type="EMBL" id="QKV20594.1"/>
    </source>
</evidence>
<proteinExistence type="predicted"/>
<sequence length="204" mass="22703">MPELADLLIERAGEGRIVVAVAGAPGSGKSTLAERLVGLVEAKAPEAAAILPMDGYHYDDMLLERLGRRARKGAPDTFDVGGYAHMLKRLRENAEEAVAVPVFDRDIEIARAGARLIPRSARVIVTEGNYLLLRDDPWSALRSLFDVTVFLDVPEETLRERLEARWRGYRLSPERILEKLEENDLPNARLVMARSGEADFRIGN</sequence>
<keyword evidence="3" id="KW-1185">Reference proteome</keyword>
<dbReference type="InterPro" id="IPR027417">
    <property type="entry name" value="P-loop_NTPase"/>
</dbReference>
<gene>
    <name evidence="2" type="ORF">HTY61_08605</name>
</gene>
<dbReference type="Pfam" id="PF00485">
    <property type="entry name" value="PRK"/>
    <property type="match status" value="1"/>
</dbReference>
<dbReference type="InterPro" id="IPR003593">
    <property type="entry name" value="AAA+_ATPase"/>
</dbReference>
<dbReference type="Proteomes" id="UP000509367">
    <property type="component" value="Chromosome"/>
</dbReference>
<dbReference type="GO" id="GO:0005524">
    <property type="term" value="F:ATP binding"/>
    <property type="evidence" value="ECO:0007669"/>
    <property type="project" value="InterPro"/>
</dbReference>
<dbReference type="AlphaFoldDB" id="A0A6N1VIK8"/>
<dbReference type="GO" id="GO:0016301">
    <property type="term" value="F:kinase activity"/>
    <property type="evidence" value="ECO:0007669"/>
    <property type="project" value="InterPro"/>
</dbReference>
<dbReference type="PANTHER" id="PTHR10285">
    <property type="entry name" value="URIDINE KINASE"/>
    <property type="match status" value="1"/>
</dbReference>
<reference evidence="2 3" key="1">
    <citation type="submission" date="2020-06" db="EMBL/GenBank/DDBJ databases">
        <title>Oricola thermophila sp. nov. isolated from a tidal sediments.</title>
        <authorList>
            <person name="Kwon K.K."/>
            <person name="Yang S.-H."/>
            <person name="Park M.-J."/>
        </authorList>
    </citation>
    <scope>NUCLEOTIDE SEQUENCE [LARGE SCALE GENOMIC DNA]</scope>
    <source>
        <strain evidence="2 3">MEBiC13590</strain>
    </source>
</reference>
<name>A0A6N1VIK8_9HYPH</name>